<dbReference type="SMART" id="SM00875">
    <property type="entry name" value="BACK"/>
    <property type="match status" value="1"/>
</dbReference>
<evidence type="ECO:0000313" key="3">
    <source>
        <dbReference type="EMBL" id="GFO47864.1"/>
    </source>
</evidence>
<name>A0AAV4DV27_9GAST</name>
<dbReference type="InterPro" id="IPR011705">
    <property type="entry name" value="BACK"/>
</dbReference>
<sequence length="596" mass="67272">MYSRYSLSHTDDSIVVVFQMYIDIQTRCGVSVSLVDCTDDSIVVVFQMYIDIQARCGVSVSLMDCTDDSIVVVFQMYIDIQARCGVSVSLMDCTDDSIVDVFQMYIDIQVRCGVSVSLMDCTDDSIVFVFQMYIDIQARCGVSMYIDIQARCGVSVSLMDYPLLYQNNLMNLIRMEKFLELTLDELEVILRDPRVLVESEVDTLHAMASWVQYNPLERIAEVPRLLDFIIFEVISPDNISRIVQMYDPIFSEVGARNKISEVYRFHALQLSNKGDMNAGFGVFPQNIAGIEQDPLMDRVSYIPSQGVMAKPQTRPTLSRPYSSVKLEPAPGFRYSVRSSNKDGVPTPLICAMRGSAASNQSDRPKAVPKQISQDFSQNRTTRAPKNRGNSKRSNRSNNSVFTNGGERPRFETVSEKEEQKRSIKVNSLQDFPSGDAEDDQREQASGPSRRGECSDQTCGGRLTRRDLWLRVLTRKGCVKHRAGFLRSCQDLKRLLDDGGSSSLHKGSFSWTSQLGQWENKICRKNETDREVFSDRSDFSKMRELRSEELSSQPSNLHDSQILQDSSGKLQGEQYGLINSYALGNSNFNASSIFRLV</sequence>
<dbReference type="AlphaFoldDB" id="A0AAV4DV27"/>
<keyword evidence="4" id="KW-1185">Reference proteome</keyword>
<organism evidence="3 4">
    <name type="scientific">Plakobranchus ocellatus</name>
    <dbReference type="NCBI Taxonomy" id="259542"/>
    <lineage>
        <taxon>Eukaryota</taxon>
        <taxon>Metazoa</taxon>
        <taxon>Spiralia</taxon>
        <taxon>Lophotrochozoa</taxon>
        <taxon>Mollusca</taxon>
        <taxon>Gastropoda</taxon>
        <taxon>Heterobranchia</taxon>
        <taxon>Euthyneura</taxon>
        <taxon>Panpulmonata</taxon>
        <taxon>Sacoglossa</taxon>
        <taxon>Placobranchoidea</taxon>
        <taxon>Plakobranchidae</taxon>
        <taxon>Plakobranchus</taxon>
    </lineage>
</organism>
<dbReference type="Proteomes" id="UP000735302">
    <property type="component" value="Unassembled WGS sequence"/>
</dbReference>
<accession>A0AAV4DV27</accession>
<feature type="compositionally biased region" description="Polar residues" evidence="1">
    <location>
        <begin position="370"/>
        <end position="381"/>
    </location>
</feature>
<evidence type="ECO:0000313" key="4">
    <source>
        <dbReference type="Proteomes" id="UP000735302"/>
    </source>
</evidence>
<gene>
    <name evidence="3" type="ORF">PoB_007436900</name>
</gene>
<dbReference type="Gene3D" id="1.25.40.420">
    <property type="match status" value="1"/>
</dbReference>
<feature type="region of interest" description="Disordered" evidence="1">
    <location>
        <begin position="355"/>
        <end position="457"/>
    </location>
</feature>
<feature type="compositionally biased region" description="Basic residues" evidence="1">
    <location>
        <begin position="382"/>
        <end position="394"/>
    </location>
</feature>
<feature type="compositionally biased region" description="Basic and acidic residues" evidence="1">
    <location>
        <begin position="406"/>
        <end position="421"/>
    </location>
</feature>
<protein>
    <submittedName>
        <fullName evidence="3">Kelch-like protein 12</fullName>
    </submittedName>
</protein>
<proteinExistence type="predicted"/>
<dbReference type="Pfam" id="PF07707">
    <property type="entry name" value="BACK"/>
    <property type="match status" value="1"/>
</dbReference>
<evidence type="ECO:0000256" key="1">
    <source>
        <dbReference type="SAM" id="MobiDB-lite"/>
    </source>
</evidence>
<evidence type="ECO:0000259" key="2">
    <source>
        <dbReference type="SMART" id="SM00875"/>
    </source>
</evidence>
<reference evidence="3 4" key="1">
    <citation type="journal article" date="2021" name="Elife">
        <title>Chloroplast acquisition without the gene transfer in kleptoplastic sea slugs, Plakobranchus ocellatus.</title>
        <authorList>
            <person name="Maeda T."/>
            <person name="Takahashi S."/>
            <person name="Yoshida T."/>
            <person name="Shimamura S."/>
            <person name="Takaki Y."/>
            <person name="Nagai Y."/>
            <person name="Toyoda A."/>
            <person name="Suzuki Y."/>
            <person name="Arimoto A."/>
            <person name="Ishii H."/>
            <person name="Satoh N."/>
            <person name="Nishiyama T."/>
            <person name="Hasebe M."/>
            <person name="Maruyama T."/>
            <person name="Minagawa J."/>
            <person name="Obokata J."/>
            <person name="Shigenobu S."/>
        </authorList>
    </citation>
    <scope>NUCLEOTIDE SEQUENCE [LARGE SCALE GENOMIC DNA]</scope>
</reference>
<feature type="domain" description="BACK" evidence="2">
    <location>
        <begin position="145"/>
        <end position="244"/>
    </location>
</feature>
<comment type="caution">
    <text evidence="3">The sequence shown here is derived from an EMBL/GenBank/DDBJ whole genome shotgun (WGS) entry which is preliminary data.</text>
</comment>
<dbReference type="EMBL" id="BLXT01008354">
    <property type="protein sequence ID" value="GFO47864.1"/>
    <property type="molecule type" value="Genomic_DNA"/>
</dbReference>